<dbReference type="EMBL" id="KX258624">
    <property type="protein sequence ID" value="AOB42289.1"/>
    <property type="molecule type" value="Genomic_DNA"/>
</dbReference>
<keyword evidence="1" id="KW-0328">Glycosyltransferase</keyword>
<dbReference type="GO" id="GO:0003677">
    <property type="term" value="F:DNA binding"/>
    <property type="evidence" value="ECO:0007669"/>
    <property type="project" value="UniProtKB-UniRule"/>
</dbReference>
<comment type="similarity">
    <text evidence="1">Belongs to the DarT ADP-ribosyltransferase family.</text>
</comment>
<feature type="binding site" evidence="1">
    <location>
        <begin position="9"/>
        <end position="11"/>
    </location>
    <ligand>
        <name>NAD(+)</name>
        <dbReference type="ChEBI" id="CHEBI:57540"/>
    </ligand>
</feature>
<gene>
    <name evidence="2" type="ORF">pFR260_192c</name>
</gene>
<evidence type="ECO:0000256" key="1">
    <source>
        <dbReference type="PROSITE-ProRule" id="PRU01362"/>
    </source>
</evidence>
<reference evidence="2" key="1">
    <citation type="submission" date="2016-05" db="EMBL/GenBank/DDBJ databases">
        <title>Complete sequence and organization of pFR260, the Bacillus thuringiensis INTA Fr7-4 plasmid harbouring the insecticidal genes.</title>
        <authorList>
            <person name="Navas L.E."/>
            <person name="Amadio A.F."/>
            <person name="Ortiz E.M."/>
            <person name="Sauka D.H."/>
            <person name="Benintende G.B."/>
            <person name="Zandomeni R.O."/>
            <person name="Berretta M.F."/>
        </authorList>
    </citation>
    <scope>NUCLEOTIDE SEQUENCE</scope>
    <source>
        <strain evidence="2">INTA Fr7-4</strain>
        <plasmid evidence="2">pFR260</plasmid>
    </source>
</reference>
<keyword evidence="1" id="KW-0238">DNA-binding</keyword>
<organism evidence="2">
    <name type="scientific">Bacillus thuringiensis</name>
    <dbReference type="NCBI Taxonomy" id="1428"/>
    <lineage>
        <taxon>Bacteria</taxon>
        <taxon>Bacillati</taxon>
        <taxon>Bacillota</taxon>
        <taxon>Bacilli</taxon>
        <taxon>Bacillales</taxon>
        <taxon>Bacillaceae</taxon>
        <taxon>Bacillus</taxon>
        <taxon>Bacillus cereus group</taxon>
    </lineage>
</organism>
<name>A0A1B2RCS1_BACTU</name>
<sequence>MHSNTFIYHMTHYRNLSKILSSNGLVCVSNIMNNGQTYCNIANNDIQNRRASYSVPVEPFGTLHNYVPFYFAPKSPMLYSIYKGNVIQYTEGQEPLIYLVSSAQKIKQNGIPFCFTDGHGIMHFTEYYNDLKELHNVDWDIMNSKYWHDTIEDNDRKRRRMAEFLVYQYVPLDCIIGIAVYSQKYKEEIENILTEHNVSLPIELRSNWYY</sequence>
<keyword evidence="1" id="KW-1277">Toxin-antitoxin system</keyword>
<protein>
    <submittedName>
        <fullName evidence="2">Uncharacterized protein</fullName>
    </submittedName>
</protein>
<feature type="binding site" evidence="1">
    <location>
        <position position="50"/>
    </location>
    <ligand>
        <name>NAD(+)</name>
        <dbReference type="ChEBI" id="CHEBI:57540"/>
    </ligand>
</feature>
<comment type="catalytic activity">
    <reaction evidence="1">
        <text>a thymidine in DNA + NAD(+) = an N-(ADP-alpha-D-ribosyl)-thymidine in DNA + nicotinamide + H(+)</text>
        <dbReference type="Rhea" id="RHEA:71651"/>
        <dbReference type="Rhea" id="RHEA-COMP:13556"/>
        <dbReference type="Rhea" id="RHEA-COMP:18051"/>
        <dbReference type="ChEBI" id="CHEBI:15378"/>
        <dbReference type="ChEBI" id="CHEBI:17154"/>
        <dbReference type="ChEBI" id="CHEBI:57540"/>
        <dbReference type="ChEBI" id="CHEBI:137386"/>
        <dbReference type="ChEBI" id="CHEBI:191199"/>
    </reaction>
</comment>
<dbReference type="AlphaFoldDB" id="A0A1B2RCS1"/>
<keyword evidence="1" id="KW-0808">Transferase</keyword>
<keyword evidence="2" id="KW-0614">Plasmid</keyword>
<accession>A0A1B2RCS1</accession>
<dbReference type="InterPro" id="IPR029494">
    <property type="entry name" value="DarT"/>
</dbReference>
<feature type="active site" evidence="1">
    <location>
        <position position="163"/>
    </location>
</feature>
<dbReference type="PROSITE" id="PS52018">
    <property type="entry name" value="DART"/>
    <property type="match status" value="1"/>
</dbReference>
<feature type="active site" description="Proton acceptor" evidence="1">
    <location>
        <position position="50"/>
    </location>
</feature>
<proteinExistence type="inferred from homology"/>
<comment type="caution">
    <text evidence="1">Lacks conserved residue(s) required for the propagation of feature annotation.</text>
</comment>
<geneLocation type="plasmid" evidence="2">
    <name>pFR260</name>
</geneLocation>
<dbReference type="GO" id="GO:0016757">
    <property type="term" value="F:glycosyltransferase activity"/>
    <property type="evidence" value="ECO:0007669"/>
    <property type="project" value="UniProtKB-UniRule"/>
</dbReference>
<dbReference type="GO" id="GO:0016779">
    <property type="term" value="F:nucleotidyltransferase activity"/>
    <property type="evidence" value="ECO:0007669"/>
    <property type="project" value="UniProtKB-UniRule"/>
</dbReference>
<evidence type="ECO:0000313" key="2">
    <source>
        <dbReference type="EMBL" id="AOB42289.1"/>
    </source>
</evidence>
<keyword evidence="1" id="KW-0548">Nucleotidyltransferase</keyword>
<dbReference type="Pfam" id="PF14487">
    <property type="entry name" value="DarT"/>
    <property type="match status" value="1"/>
</dbReference>